<dbReference type="OrthoDB" id="310217at2759"/>
<dbReference type="SMART" id="SM00220">
    <property type="entry name" value="S_TKc"/>
    <property type="match status" value="1"/>
</dbReference>
<dbReference type="PANTHER" id="PTHR43671">
    <property type="entry name" value="SERINE/THREONINE-PROTEIN KINASE NEK"/>
    <property type="match status" value="1"/>
</dbReference>
<keyword evidence="11" id="KW-1185">Reference proteome</keyword>
<dbReference type="Proteomes" id="UP000799440">
    <property type="component" value="Unassembled WGS sequence"/>
</dbReference>
<evidence type="ECO:0000256" key="2">
    <source>
        <dbReference type="ARBA" id="ARBA00022527"/>
    </source>
</evidence>
<dbReference type="PROSITE" id="PS00108">
    <property type="entry name" value="PROTEIN_KINASE_ST"/>
    <property type="match status" value="1"/>
</dbReference>
<evidence type="ECO:0000313" key="11">
    <source>
        <dbReference type="Proteomes" id="UP000799440"/>
    </source>
</evidence>
<proteinExistence type="predicted"/>
<evidence type="ECO:0000313" key="10">
    <source>
        <dbReference type="EMBL" id="KAF2744506.1"/>
    </source>
</evidence>
<dbReference type="InterPro" id="IPR011009">
    <property type="entry name" value="Kinase-like_dom_sf"/>
</dbReference>
<dbReference type="EMBL" id="MU006588">
    <property type="protein sequence ID" value="KAF2744506.1"/>
    <property type="molecule type" value="Genomic_DNA"/>
</dbReference>
<organism evidence="10 11">
    <name type="scientific">Sporormia fimetaria CBS 119925</name>
    <dbReference type="NCBI Taxonomy" id="1340428"/>
    <lineage>
        <taxon>Eukaryota</taxon>
        <taxon>Fungi</taxon>
        <taxon>Dikarya</taxon>
        <taxon>Ascomycota</taxon>
        <taxon>Pezizomycotina</taxon>
        <taxon>Dothideomycetes</taxon>
        <taxon>Pleosporomycetidae</taxon>
        <taxon>Pleosporales</taxon>
        <taxon>Sporormiaceae</taxon>
        <taxon>Sporormia</taxon>
    </lineage>
</organism>
<dbReference type="EC" id="2.7.11.1" evidence="1"/>
<dbReference type="GO" id="GO:0005634">
    <property type="term" value="C:nucleus"/>
    <property type="evidence" value="ECO:0007669"/>
    <property type="project" value="TreeGrafter"/>
</dbReference>
<keyword evidence="5 10" id="KW-0418">Kinase</keyword>
<evidence type="ECO:0000256" key="5">
    <source>
        <dbReference type="ARBA" id="ARBA00022777"/>
    </source>
</evidence>
<keyword evidence="4" id="KW-0547">Nucleotide-binding</keyword>
<dbReference type="GO" id="GO:0004674">
    <property type="term" value="F:protein serine/threonine kinase activity"/>
    <property type="evidence" value="ECO:0007669"/>
    <property type="project" value="UniProtKB-KW"/>
</dbReference>
<dbReference type="PANTHER" id="PTHR43671:SF98">
    <property type="entry name" value="SERINE_THREONINE-PROTEIN KINASE NEK11"/>
    <property type="match status" value="1"/>
</dbReference>
<evidence type="ECO:0000256" key="7">
    <source>
        <dbReference type="ARBA" id="ARBA00047899"/>
    </source>
</evidence>
<keyword evidence="6" id="KW-0067">ATP-binding</keyword>
<sequence>MPTQPTTKFKKYNPQLNPACPPIRTTRDPGWVFHTAFGSDKNVGALNGGICLVTDERPSPVVRKSVKLYMEKKFSADHVRSGIAQREIEAMYQVSDCWYIVQILDCYLDHERAVGGIVMEQCSMGSLDKQIERQRNKGRRIGEREVWGWLFTLSKALVVLHYGPNARDRKYRGDWNMLYHRDIKPANIFLHRETENPAVQKGTIVAKLGDLGAASSKFRLDNKIGGATLSWQSFLTFKQPEYPRYSDKSDIWTLGATFVCACRLERGYHGHEDPDLPAGEYYSSSLNGILRKCLEKDVEKRWTSYQLKTQLEERLYSEEWKKKMRWEDIEKVDLVKPVKLE</sequence>
<evidence type="ECO:0000259" key="9">
    <source>
        <dbReference type="PROSITE" id="PS50011"/>
    </source>
</evidence>
<dbReference type="SUPFAM" id="SSF56112">
    <property type="entry name" value="Protein kinase-like (PK-like)"/>
    <property type="match status" value="1"/>
</dbReference>
<gene>
    <name evidence="10" type="ORF">M011DRAFT_479809</name>
</gene>
<evidence type="ECO:0000256" key="1">
    <source>
        <dbReference type="ARBA" id="ARBA00012513"/>
    </source>
</evidence>
<name>A0A6A6V3S8_9PLEO</name>
<reference evidence="10" key="1">
    <citation type="journal article" date="2020" name="Stud. Mycol.">
        <title>101 Dothideomycetes genomes: a test case for predicting lifestyles and emergence of pathogens.</title>
        <authorList>
            <person name="Haridas S."/>
            <person name="Albert R."/>
            <person name="Binder M."/>
            <person name="Bloem J."/>
            <person name="Labutti K."/>
            <person name="Salamov A."/>
            <person name="Andreopoulos B."/>
            <person name="Baker S."/>
            <person name="Barry K."/>
            <person name="Bills G."/>
            <person name="Bluhm B."/>
            <person name="Cannon C."/>
            <person name="Castanera R."/>
            <person name="Culley D."/>
            <person name="Daum C."/>
            <person name="Ezra D."/>
            <person name="Gonzalez J."/>
            <person name="Henrissat B."/>
            <person name="Kuo A."/>
            <person name="Liang C."/>
            <person name="Lipzen A."/>
            <person name="Lutzoni F."/>
            <person name="Magnuson J."/>
            <person name="Mondo S."/>
            <person name="Nolan M."/>
            <person name="Ohm R."/>
            <person name="Pangilinan J."/>
            <person name="Park H.-J."/>
            <person name="Ramirez L."/>
            <person name="Alfaro M."/>
            <person name="Sun H."/>
            <person name="Tritt A."/>
            <person name="Yoshinaga Y."/>
            <person name="Zwiers L.-H."/>
            <person name="Turgeon B."/>
            <person name="Goodwin S."/>
            <person name="Spatafora J."/>
            <person name="Crous P."/>
            <person name="Grigoriev I."/>
        </authorList>
    </citation>
    <scope>NUCLEOTIDE SEQUENCE</scope>
    <source>
        <strain evidence="10">CBS 119925</strain>
    </source>
</reference>
<dbReference type="InterPro" id="IPR008271">
    <property type="entry name" value="Ser/Thr_kinase_AS"/>
</dbReference>
<dbReference type="PROSITE" id="PS50011">
    <property type="entry name" value="PROTEIN_KINASE_DOM"/>
    <property type="match status" value="1"/>
</dbReference>
<accession>A0A6A6V3S8</accession>
<feature type="domain" description="Protein kinase" evidence="9">
    <location>
        <begin position="37"/>
        <end position="315"/>
    </location>
</feature>
<evidence type="ECO:0000256" key="3">
    <source>
        <dbReference type="ARBA" id="ARBA00022679"/>
    </source>
</evidence>
<dbReference type="InterPro" id="IPR000719">
    <property type="entry name" value="Prot_kinase_dom"/>
</dbReference>
<dbReference type="GO" id="GO:0005524">
    <property type="term" value="F:ATP binding"/>
    <property type="evidence" value="ECO:0007669"/>
    <property type="project" value="UniProtKB-KW"/>
</dbReference>
<dbReference type="AlphaFoldDB" id="A0A6A6V3S8"/>
<protein>
    <recommendedName>
        <fullName evidence="1">non-specific serine/threonine protein kinase</fullName>
        <ecNumber evidence="1">2.7.11.1</ecNumber>
    </recommendedName>
</protein>
<dbReference type="Gene3D" id="1.10.510.10">
    <property type="entry name" value="Transferase(Phosphotransferase) domain 1"/>
    <property type="match status" value="1"/>
</dbReference>
<dbReference type="Pfam" id="PF00069">
    <property type="entry name" value="Pkinase"/>
    <property type="match status" value="1"/>
</dbReference>
<comment type="catalytic activity">
    <reaction evidence="8">
        <text>L-seryl-[protein] + ATP = O-phospho-L-seryl-[protein] + ADP + H(+)</text>
        <dbReference type="Rhea" id="RHEA:17989"/>
        <dbReference type="Rhea" id="RHEA-COMP:9863"/>
        <dbReference type="Rhea" id="RHEA-COMP:11604"/>
        <dbReference type="ChEBI" id="CHEBI:15378"/>
        <dbReference type="ChEBI" id="CHEBI:29999"/>
        <dbReference type="ChEBI" id="CHEBI:30616"/>
        <dbReference type="ChEBI" id="CHEBI:83421"/>
        <dbReference type="ChEBI" id="CHEBI:456216"/>
        <dbReference type="EC" id="2.7.11.1"/>
    </reaction>
</comment>
<evidence type="ECO:0000256" key="6">
    <source>
        <dbReference type="ARBA" id="ARBA00022840"/>
    </source>
</evidence>
<evidence type="ECO:0000256" key="8">
    <source>
        <dbReference type="ARBA" id="ARBA00048679"/>
    </source>
</evidence>
<comment type="catalytic activity">
    <reaction evidence="7">
        <text>L-threonyl-[protein] + ATP = O-phospho-L-threonyl-[protein] + ADP + H(+)</text>
        <dbReference type="Rhea" id="RHEA:46608"/>
        <dbReference type="Rhea" id="RHEA-COMP:11060"/>
        <dbReference type="Rhea" id="RHEA-COMP:11605"/>
        <dbReference type="ChEBI" id="CHEBI:15378"/>
        <dbReference type="ChEBI" id="CHEBI:30013"/>
        <dbReference type="ChEBI" id="CHEBI:30616"/>
        <dbReference type="ChEBI" id="CHEBI:61977"/>
        <dbReference type="ChEBI" id="CHEBI:456216"/>
        <dbReference type="EC" id="2.7.11.1"/>
    </reaction>
</comment>
<evidence type="ECO:0000256" key="4">
    <source>
        <dbReference type="ARBA" id="ARBA00022741"/>
    </source>
</evidence>
<keyword evidence="3" id="KW-0808">Transferase</keyword>
<dbReference type="InterPro" id="IPR050660">
    <property type="entry name" value="NEK_Ser/Thr_kinase"/>
</dbReference>
<keyword evidence="2" id="KW-0723">Serine/threonine-protein kinase</keyword>